<protein>
    <recommendedName>
        <fullName evidence="5">Cyclin-like domain-containing protein</fullName>
    </recommendedName>
</protein>
<dbReference type="FunFam" id="1.10.472.10:FF:000003">
    <property type="entry name" value="G1/S-specific cyclin-D2"/>
    <property type="match status" value="1"/>
</dbReference>
<dbReference type="STRING" id="307972.A0A2G8LPD8"/>
<feature type="domain" description="Cyclin-like" evidence="5">
    <location>
        <begin position="62"/>
        <end position="146"/>
    </location>
</feature>
<evidence type="ECO:0000256" key="2">
    <source>
        <dbReference type="ARBA" id="ARBA00023127"/>
    </source>
</evidence>
<dbReference type="PROSITE" id="PS00292">
    <property type="entry name" value="CYCLINS"/>
    <property type="match status" value="1"/>
</dbReference>
<dbReference type="SMART" id="SM00385">
    <property type="entry name" value="CYCLIN"/>
    <property type="match status" value="1"/>
</dbReference>
<dbReference type="SUPFAM" id="SSF47954">
    <property type="entry name" value="Cyclin-like"/>
    <property type="match status" value="1"/>
</dbReference>
<sequence>MALLCLETDSVPRSFPDKTILNDKRVMENLLAAEEPYILASDYFANKFQDDIRPNMRKTVVEWMFEVCEEQRCEEEVFHLAVNYLDRYLASVKISRLQFQLVGVACMFLASKLKETVPMTAEKLVIYTDNSISLEQLVSLQHFKGTWGVVTVAMPKKLP</sequence>
<comment type="caution">
    <text evidence="6">The sequence shown here is derived from an EMBL/GenBank/DDBJ whole genome shotgun (WGS) entry which is preliminary data.</text>
</comment>
<dbReference type="AlphaFoldDB" id="A0A2G8LPD8"/>
<keyword evidence="2 4" id="KW-0195">Cyclin</keyword>
<name>A0A2G8LPD8_STIJA</name>
<dbReference type="Pfam" id="PF00134">
    <property type="entry name" value="Cyclin_N"/>
    <property type="match status" value="1"/>
</dbReference>
<evidence type="ECO:0000259" key="5">
    <source>
        <dbReference type="SMART" id="SM00385"/>
    </source>
</evidence>
<proteinExistence type="inferred from homology"/>
<dbReference type="EMBL" id="MRZV01000019">
    <property type="protein sequence ID" value="PIK62105.1"/>
    <property type="molecule type" value="Genomic_DNA"/>
</dbReference>
<dbReference type="Proteomes" id="UP000230750">
    <property type="component" value="Unassembled WGS sequence"/>
</dbReference>
<dbReference type="InterPro" id="IPR006671">
    <property type="entry name" value="Cyclin_N"/>
</dbReference>
<evidence type="ECO:0000313" key="7">
    <source>
        <dbReference type="Proteomes" id="UP000230750"/>
    </source>
</evidence>
<accession>A0A2G8LPD8</accession>
<reference evidence="6 7" key="1">
    <citation type="journal article" date="2017" name="PLoS Biol.">
        <title>The sea cucumber genome provides insights into morphological evolution and visceral regeneration.</title>
        <authorList>
            <person name="Zhang X."/>
            <person name="Sun L."/>
            <person name="Yuan J."/>
            <person name="Sun Y."/>
            <person name="Gao Y."/>
            <person name="Zhang L."/>
            <person name="Li S."/>
            <person name="Dai H."/>
            <person name="Hamel J.F."/>
            <person name="Liu C."/>
            <person name="Yu Y."/>
            <person name="Liu S."/>
            <person name="Lin W."/>
            <person name="Guo K."/>
            <person name="Jin S."/>
            <person name="Xu P."/>
            <person name="Storey K.B."/>
            <person name="Huan P."/>
            <person name="Zhang T."/>
            <person name="Zhou Y."/>
            <person name="Zhang J."/>
            <person name="Lin C."/>
            <person name="Li X."/>
            <person name="Xing L."/>
            <person name="Huo D."/>
            <person name="Sun M."/>
            <person name="Wang L."/>
            <person name="Mercier A."/>
            <person name="Li F."/>
            <person name="Yang H."/>
            <person name="Xiang J."/>
        </authorList>
    </citation>
    <scope>NUCLEOTIDE SEQUENCE [LARGE SCALE GENOMIC DNA]</scope>
    <source>
        <strain evidence="6">Shaxun</strain>
        <tissue evidence="6">Muscle</tissue>
    </source>
</reference>
<dbReference type="OrthoDB" id="306099at2759"/>
<dbReference type="Gene3D" id="1.10.472.10">
    <property type="entry name" value="Cyclin-like"/>
    <property type="match status" value="1"/>
</dbReference>
<dbReference type="InterPro" id="IPR013763">
    <property type="entry name" value="Cyclin-like_dom"/>
</dbReference>
<gene>
    <name evidence="6" type="ORF">BSL78_00988</name>
</gene>
<evidence type="ECO:0000313" key="6">
    <source>
        <dbReference type="EMBL" id="PIK62105.1"/>
    </source>
</evidence>
<dbReference type="InterPro" id="IPR039361">
    <property type="entry name" value="Cyclin"/>
</dbReference>
<dbReference type="PANTHER" id="PTHR10177">
    <property type="entry name" value="CYCLINS"/>
    <property type="match status" value="1"/>
</dbReference>
<dbReference type="GO" id="GO:0051301">
    <property type="term" value="P:cell division"/>
    <property type="evidence" value="ECO:0007669"/>
    <property type="project" value="UniProtKB-KW"/>
</dbReference>
<evidence type="ECO:0000256" key="1">
    <source>
        <dbReference type="ARBA" id="ARBA00022618"/>
    </source>
</evidence>
<evidence type="ECO:0000256" key="3">
    <source>
        <dbReference type="ARBA" id="ARBA00023306"/>
    </source>
</evidence>
<dbReference type="InterPro" id="IPR048258">
    <property type="entry name" value="Cyclins_cyclin-box"/>
</dbReference>
<comment type="similarity">
    <text evidence="4">Belongs to the cyclin family.</text>
</comment>
<dbReference type="InterPro" id="IPR036915">
    <property type="entry name" value="Cyclin-like_sf"/>
</dbReference>
<organism evidence="6 7">
    <name type="scientific">Stichopus japonicus</name>
    <name type="common">Sea cucumber</name>
    <dbReference type="NCBI Taxonomy" id="307972"/>
    <lineage>
        <taxon>Eukaryota</taxon>
        <taxon>Metazoa</taxon>
        <taxon>Echinodermata</taxon>
        <taxon>Eleutherozoa</taxon>
        <taxon>Echinozoa</taxon>
        <taxon>Holothuroidea</taxon>
        <taxon>Aspidochirotacea</taxon>
        <taxon>Aspidochirotida</taxon>
        <taxon>Stichopodidae</taxon>
        <taxon>Apostichopus</taxon>
    </lineage>
</organism>
<keyword evidence="7" id="KW-1185">Reference proteome</keyword>
<keyword evidence="3" id="KW-0131">Cell cycle</keyword>
<keyword evidence="1" id="KW-0132">Cell division</keyword>
<evidence type="ECO:0000256" key="4">
    <source>
        <dbReference type="RuleBase" id="RU000383"/>
    </source>
</evidence>